<dbReference type="InterPro" id="IPR009628">
    <property type="entry name" value="Phage_tape_measure_N"/>
</dbReference>
<organism evidence="4 5">
    <name type="scientific">Azospirillum rugosum</name>
    <dbReference type="NCBI Taxonomy" id="416170"/>
    <lineage>
        <taxon>Bacteria</taxon>
        <taxon>Pseudomonadati</taxon>
        <taxon>Pseudomonadota</taxon>
        <taxon>Alphaproteobacteria</taxon>
        <taxon>Rhodospirillales</taxon>
        <taxon>Azospirillaceae</taxon>
        <taxon>Azospirillum</taxon>
    </lineage>
</organism>
<feature type="coiled-coil region" evidence="1">
    <location>
        <begin position="136"/>
        <end position="247"/>
    </location>
</feature>
<name>A0ABS4SFS6_9PROT</name>
<feature type="compositionally biased region" description="Basic and acidic residues" evidence="2">
    <location>
        <begin position="740"/>
        <end position="750"/>
    </location>
</feature>
<evidence type="ECO:0000313" key="5">
    <source>
        <dbReference type="Proteomes" id="UP000781958"/>
    </source>
</evidence>
<reference evidence="4 5" key="1">
    <citation type="submission" date="2021-03" db="EMBL/GenBank/DDBJ databases">
        <title>Genomic Encyclopedia of Type Strains, Phase III (KMG-III): the genomes of soil and plant-associated and newly described type strains.</title>
        <authorList>
            <person name="Whitman W."/>
        </authorList>
    </citation>
    <scope>NUCLEOTIDE SEQUENCE [LARGE SCALE GENOMIC DNA]</scope>
    <source>
        <strain evidence="4 5">IMMIB AFH-6</strain>
    </source>
</reference>
<evidence type="ECO:0000313" key="4">
    <source>
        <dbReference type="EMBL" id="MBP2291049.1"/>
    </source>
</evidence>
<feature type="region of interest" description="Disordered" evidence="2">
    <location>
        <begin position="740"/>
        <end position="764"/>
    </location>
</feature>
<dbReference type="RefSeq" id="WP_209764284.1">
    <property type="nucleotide sequence ID" value="NZ_JAGINP010000002.1"/>
</dbReference>
<accession>A0ABS4SFS6</accession>
<comment type="caution">
    <text evidence="4">The sequence shown here is derived from an EMBL/GenBank/DDBJ whole genome shotgun (WGS) entry which is preliminary data.</text>
</comment>
<dbReference type="EMBL" id="JAGINP010000002">
    <property type="protein sequence ID" value="MBP2291049.1"/>
    <property type="molecule type" value="Genomic_DNA"/>
</dbReference>
<keyword evidence="5" id="KW-1185">Reference proteome</keyword>
<gene>
    <name evidence="4" type="ORF">J2851_000791</name>
</gene>
<evidence type="ECO:0000256" key="1">
    <source>
        <dbReference type="SAM" id="Coils"/>
    </source>
</evidence>
<dbReference type="Proteomes" id="UP000781958">
    <property type="component" value="Unassembled WGS sequence"/>
</dbReference>
<evidence type="ECO:0000256" key="2">
    <source>
        <dbReference type="SAM" id="MobiDB-lite"/>
    </source>
</evidence>
<feature type="domain" description="Bacteriophage tail tape measure N-terminal" evidence="3">
    <location>
        <begin position="340"/>
        <end position="539"/>
    </location>
</feature>
<protein>
    <recommendedName>
        <fullName evidence="3">Bacteriophage tail tape measure N-terminal domain-containing protein</fullName>
    </recommendedName>
</protein>
<dbReference type="Pfam" id="PF06791">
    <property type="entry name" value="TMP_2"/>
    <property type="match status" value="1"/>
</dbReference>
<proteinExistence type="predicted"/>
<sequence>MSAYPDIAASLEQVRRQYDPTYAATAKFGDEVKRVTAALDAANATDEERTRILAAVAAALDPVVRAEREREQAAQQAAAADRRATEEAERRRHEMIEGARATQLAADAQRKWSEWAGASDRPGTSAAASAAVFQEAARAAEEQAQAQAALAESLEQVRRRYNPVYAEQVRLVEETNRVTRILEQANVAEEERAAILKEVTAAHDPLVRAENERAEALRRVQKQEEEATRALIERERATQRAATAQEEFNRLLGVQPANVARGSAAASASVFEDAQKDADALQRVIDSLDRGAAAKRRFAEAQATLDEALKRGAENGGIDEAQHTKLSQALRDQETAYFGAANGARAHSRALQVLVPQLSDIAVQAQAGTGALTILVQQGPQIAEGLAFAGKEALLAAGRFVAMAAPVLALAAGLSIVAYGVQRLNADMREFERVSALSGNAAGLTTEGFATMAKQIAATSDLSRASARDIATSYAGTGKIGAGVLAGLTAATHDWALATAQDTDKAAADLTKLFIDPSKGVDELTQRYGMFDDAQRRVIRNYVDQGNMERAQALLLKAIEDRAKGAADKLSAIERGWNNIKNFASNVVDKVAENAAEPSRATRIQRLEWSQAGWGNYLTDSGRQADAHELAALKAEESADAIKAWAESVRAEYVRLSNLAGDFARSLDPAITATEAFGNKQKLLADTVAAGAMPQREATRLIGLYKMQLLDAMDPVQAFTMEVERQTRVMDAHAGVARDYEQARQAELRRRGQKPGESLPQRTEDKLYEGAVAKSDATLRDRHTQMVEAAQDAQVLARATASLSPAAQVAAQATIEYNRVLRETKDPDKAKEARNDALAKGTAELTGRYKPGCYGRARQIEPVLINSALNIYMIDPLGYRAMLVGRDRADAFNAPGPDLASYAALAAQNMAGIDFATAKGAGLVRLAVKPAGRFTTDVEGVTADLTGSGTKAWLASVARAWSCAARSTSLAAAAAVRAVSS</sequence>
<keyword evidence="1" id="KW-0175">Coiled coil</keyword>
<evidence type="ECO:0000259" key="3">
    <source>
        <dbReference type="Pfam" id="PF06791"/>
    </source>
</evidence>